<evidence type="ECO:0000259" key="10">
    <source>
        <dbReference type="PROSITE" id="PS51471"/>
    </source>
</evidence>
<keyword evidence="4 9" id="KW-0479">Metal-binding</keyword>
<dbReference type="Gene3D" id="2.60.120.330">
    <property type="entry name" value="B-lactam Antibiotic, Isopenicillin N Synthase, Chain"/>
    <property type="match status" value="1"/>
</dbReference>
<protein>
    <recommendedName>
        <fullName evidence="10">Fe2OG dioxygenase domain-containing protein</fullName>
    </recommendedName>
</protein>
<comment type="similarity">
    <text evidence="2 9">Belongs to the iron/ascorbate-dependent oxidoreductase family.</text>
</comment>
<dbReference type="GO" id="GO:0016706">
    <property type="term" value="F:2-oxoglutarate-dependent dioxygenase activity"/>
    <property type="evidence" value="ECO:0007669"/>
    <property type="project" value="UniProtKB-ARBA"/>
</dbReference>
<dbReference type="PROSITE" id="PS51471">
    <property type="entry name" value="FE2OG_OXY"/>
    <property type="match status" value="1"/>
</dbReference>
<dbReference type="InterPro" id="IPR050231">
    <property type="entry name" value="Iron_ascorbate_oxido_reductase"/>
</dbReference>
<organism evidence="11 12">
    <name type="scientific">Aristolochia fimbriata</name>
    <name type="common">White veined hardy Dutchman's pipe vine</name>
    <dbReference type="NCBI Taxonomy" id="158543"/>
    <lineage>
        <taxon>Eukaryota</taxon>
        <taxon>Viridiplantae</taxon>
        <taxon>Streptophyta</taxon>
        <taxon>Embryophyta</taxon>
        <taxon>Tracheophyta</taxon>
        <taxon>Spermatophyta</taxon>
        <taxon>Magnoliopsida</taxon>
        <taxon>Magnoliidae</taxon>
        <taxon>Piperales</taxon>
        <taxon>Aristolochiaceae</taxon>
        <taxon>Aristolochia</taxon>
    </lineage>
</organism>
<comment type="caution">
    <text evidence="11">The sequence shown here is derived from an EMBL/GenBank/DDBJ whole genome shotgun (WGS) entry which is preliminary data.</text>
</comment>
<dbReference type="InterPro" id="IPR026992">
    <property type="entry name" value="DIOX_N"/>
</dbReference>
<gene>
    <name evidence="11" type="ORF">H6P81_020019</name>
</gene>
<evidence type="ECO:0000313" key="12">
    <source>
        <dbReference type="Proteomes" id="UP000825729"/>
    </source>
</evidence>
<evidence type="ECO:0000256" key="9">
    <source>
        <dbReference type="RuleBase" id="RU003682"/>
    </source>
</evidence>
<dbReference type="AlphaFoldDB" id="A0AAV7DV71"/>
<sequence length="330" mass="37523">MATDFKSLPIIDVRALLDRFHDPKMAEDKGVIEVVRMLHQACRETGFFYVKGHNIPESLIDEVRYVTHQFFSLPFEEKMKIKMSAETGYRGYQQIGENITNGKPDMHEAVDCYREMEPGAYGDFGRPLEGSNIWPTHPPNFKQLMEEYIGLLIDLSRAIMRGMALALGGPADAFEGKKAGDTFWVLRLIGYPGCTHHKSMEMQDSDIGCGAHTDYGLLTLVNQDPDISALQVRNRSGEWISAMPIPGTFVCNIGDMLKIWTNGLYEPTLHRVINNSSKYRVSIPFFYEPNFDTVVEPFDFCKQKTGKIAKFERVVYGDHLVRKVTTNFVM</sequence>
<evidence type="ECO:0000256" key="7">
    <source>
        <dbReference type="ARBA" id="ARBA00023004"/>
    </source>
</evidence>
<dbReference type="PANTHER" id="PTHR47990">
    <property type="entry name" value="2-OXOGLUTARATE (2OG) AND FE(II)-DEPENDENT OXYGENASE SUPERFAMILY PROTEIN-RELATED"/>
    <property type="match status" value="1"/>
</dbReference>
<keyword evidence="3" id="KW-0963">Cytoplasm</keyword>
<keyword evidence="5" id="KW-0223">Dioxygenase</keyword>
<dbReference type="EMBL" id="JAINDJ010000008">
    <property type="protein sequence ID" value="KAG9439854.1"/>
    <property type="molecule type" value="Genomic_DNA"/>
</dbReference>
<accession>A0AAV7DV71</accession>
<dbReference type="Pfam" id="PF14226">
    <property type="entry name" value="DIOX_N"/>
    <property type="match status" value="1"/>
</dbReference>
<evidence type="ECO:0000256" key="4">
    <source>
        <dbReference type="ARBA" id="ARBA00022723"/>
    </source>
</evidence>
<keyword evidence="7 9" id="KW-0408">Iron</keyword>
<comment type="subcellular location">
    <subcellularLocation>
        <location evidence="1">Cytoplasm</location>
    </subcellularLocation>
</comment>
<evidence type="ECO:0000256" key="1">
    <source>
        <dbReference type="ARBA" id="ARBA00004496"/>
    </source>
</evidence>
<dbReference type="GO" id="GO:0005737">
    <property type="term" value="C:cytoplasm"/>
    <property type="evidence" value="ECO:0007669"/>
    <property type="project" value="UniProtKB-SubCell"/>
</dbReference>
<dbReference type="GO" id="GO:0046872">
    <property type="term" value="F:metal ion binding"/>
    <property type="evidence" value="ECO:0007669"/>
    <property type="project" value="UniProtKB-KW"/>
</dbReference>
<keyword evidence="6 9" id="KW-0560">Oxidoreductase</keyword>
<reference evidence="11 12" key="1">
    <citation type="submission" date="2021-07" db="EMBL/GenBank/DDBJ databases">
        <title>The Aristolochia fimbriata genome: insights into angiosperm evolution, floral development and chemical biosynthesis.</title>
        <authorList>
            <person name="Jiao Y."/>
        </authorList>
    </citation>
    <scope>NUCLEOTIDE SEQUENCE [LARGE SCALE GENOMIC DNA]</scope>
    <source>
        <strain evidence="11">IBCAS-2021</strain>
        <tissue evidence="11">Leaf</tissue>
    </source>
</reference>
<name>A0AAV7DV71_ARIFI</name>
<feature type="domain" description="Fe2OG dioxygenase" evidence="10">
    <location>
        <begin position="181"/>
        <end position="289"/>
    </location>
</feature>
<comment type="catalytic activity">
    <reaction evidence="8">
        <text>L-homoarginine + 2-oxoglutarate + O2 = 6-hydroxy-L-homoarginine + succinate + CO2</text>
        <dbReference type="Rhea" id="RHEA:79839"/>
        <dbReference type="ChEBI" id="CHEBI:15379"/>
        <dbReference type="ChEBI" id="CHEBI:16526"/>
        <dbReference type="ChEBI" id="CHEBI:16810"/>
        <dbReference type="ChEBI" id="CHEBI:30031"/>
        <dbReference type="ChEBI" id="CHEBI:143006"/>
        <dbReference type="ChEBI" id="CHEBI:231270"/>
    </reaction>
</comment>
<dbReference type="Pfam" id="PF03171">
    <property type="entry name" value="2OG-FeII_Oxy"/>
    <property type="match status" value="1"/>
</dbReference>
<dbReference type="InterPro" id="IPR044861">
    <property type="entry name" value="IPNS-like_FE2OG_OXY"/>
</dbReference>
<evidence type="ECO:0000256" key="5">
    <source>
        <dbReference type="ARBA" id="ARBA00022964"/>
    </source>
</evidence>
<dbReference type="PRINTS" id="PR00682">
    <property type="entry name" value="IPNSYNTHASE"/>
</dbReference>
<evidence type="ECO:0000256" key="8">
    <source>
        <dbReference type="ARBA" id="ARBA00050708"/>
    </source>
</evidence>
<evidence type="ECO:0000256" key="2">
    <source>
        <dbReference type="ARBA" id="ARBA00008056"/>
    </source>
</evidence>
<evidence type="ECO:0000313" key="11">
    <source>
        <dbReference type="EMBL" id="KAG9439854.1"/>
    </source>
</evidence>
<dbReference type="Proteomes" id="UP000825729">
    <property type="component" value="Unassembled WGS sequence"/>
</dbReference>
<dbReference type="InterPro" id="IPR027443">
    <property type="entry name" value="IPNS-like_sf"/>
</dbReference>
<dbReference type="SUPFAM" id="SSF51197">
    <property type="entry name" value="Clavaminate synthase-like"/>
    <property type="match status" value="1"/>
</dbReference>
<proteinExistence type="inferred from homology"/>
<evidence type="ECO:0000256" key="6">
    <source>
        <dbReference type="ARBA" id="ARBA00023002"/>
    </source>
</evidence>
<dbReference type="InterPro" id="IPR005123">
    <property type="entry name" value="Oxoglu/Fe-dep_dioxygenase_dom"/>
</dbReference>
<evidence type="ECO:0000256" key="3">
    <source>
        <dbReference type="ARBA" id="ARBA00022490"/>
    </source>
</evidence>
<dbReference type="FunFam" id="2.60.120.330:FF:000024">
    <property type="entry name" value="Probable 2-oxoglutarate-dependent dioxygenase At3g49630"/>
    <property type="match status" value="1"/>
</dbReference>
<keyword evidence="12" id="KW-1185">Reference proteome</keyword>